<dbReference type="Pfam" id="PF00171">
    <property type="entry name" value="Aldedh"/>
    <property type="match status" value="1"/>
</dbReference>
<dbReference type="InterPro" id="IPR016161">
    <property type="entry name" value="Ald_DH/histidinol_DH"/>
</dbReference>
<evidence type="ECO:0000259" key="2">
    <source>
        <dbReference type="Pfam" id="PF00171"/>
    </source>
</evidence>
<dbReference type="InterPro" id="IPR016162">
    <property type="entry name" value="Ald_DH_N"/>
</dbReference>
<keyword evidence="1" id="KW-0560">Oxidoreductase</keyword>
<organism evidence="3 4">
    <name type="scientific">Nocardia jiangxiensis</name>
    <dbReference type="NCBI Taxonomy" id="282685"/>
    <lineage>
        <taxon>Bacteria</taxon>
        <taxon>Bacillati</taxon>
        <taxon>Actinomycetota</taxon>
        <taxon>Actinomycetes</taxon>
        <taxon>Mycobacteriales</taxon>
        <taxon>Nocardiaceae</taxon>
        <taxon>Nocardia</taxon>
    </lineage>
</organism>
<name>A0ABW6RYX5_9NOCA</name>
<keyword evidence="4" id="KW-1185">Reference proteome</keyword>
<evidence type="ECO:0000313" key="3">
    <source>
        <dbReference type="EMBL" id="MFF3569233.1"/>
    </source>
</evidence>
<gene>
    <name evidence="3" type="ORF">ACFYXQ_15795</name>
</gene>
<dbReference type="EMBL" id="JBIAQY010000004">
    <property type="protein sequence ID" value="MFF3569233.1"/>
    <property type="molecule type" value="Genomic_DNA"/>
</dbReference>
<dbReference type="Gene3D" id="3.40.605.10">
    <property type="entry name" value="Aldehyde Dehydrogenase, Chain A, domain 1"/>
    <property type="match status" value="1"/>
</dbReference>
<feature type="domain" description="Aldehyde dehydrogenase" evidence="2">
    <location>
        <begin position="25"/>
        <end position="364"/>
    </location>
</feature>
<dbReference type="InterPro" id="IPR015590">
    <property type="entry name" value="Aldehyde_DH_dom"/>
</dbReference>
<reference evidence="3 4" key="1">
    <citation type="submission" date="2024-10" db="EMBL/GenBank/DDBJ databases">
        <title>The Natural Products Discovery Center: Release of the First 8490 Sequenced Strains for Exploring Actinobacteria Biosynthetic Diversity.</title>
        <authorList>
            <person name="Kalkreuter E."/>
            <person name="Kautsar S.A."/>
            <person name="Yang D."/>
            <person name="Bader C.D."/>
            <person name="Teijaro C.N."/>
            <person name="Fluegel L."/>
            <person name="Davis C.M."/>
            <person name="Simpson J.R."/>
            <person name="Lauterbach L."/>
            <person name="Steele A.D."/>
            <person name="Gui C."/>
            <person name="Meng S."/>
            <person name="Li G."/>
            <person name="Viehrig K."/>
            <person name="Ye F."/>
            <person name="Su P."/>
            <person name="Kiefer A.F."/>
            <person name="Nichols A."/>
            <person name="Cepeda A.J."/>
            <person name="Yan W."/>
            <person name="Fan B."/>
            <person name="Jiang Y."/>
            <person name="Adhikari A."/>
            <person name="Zheng C.-J."/>
            <person name="Schuster L."/>
            <person name="Cowan T.M."/>
            <person name="Smanski M.J."/>
            <person name="Chevrette M.G."/>
            <person name="De Carvalho L.P.S."/>
            <person name="Shen B."/>
        </authorList>
    </citation>
    <scope>NUCLEOTIDE SEQUENCE [LARGE SCALE GENOMIC DNA]</scope>
    <source>
        <strain evidence="3 4">NPDC002593</strain>
    </source>
</reference>
<dbReference type="Proteomes" id="UP001601992">
    <property type="component" value="Unassembled WGS sequence"/>
</dbReference>
<proteinExistence type="predicted"/>
<protein>
    <submittedName>
        <fullName evidence="3">Aldehyde dehydrogenase family protein</fullName>
    </submittedName>
</protein>
<accession>A0ABW6RYX5</accession>
<dbReference type="SUPFAM" id="SSF53720">
    <property type="entry name" value="ALDH-like"/>
    <property type="match status" value="1"/>
</dbReference>
<comment type="caution">
    <text evidence="3">The sequence shown here is derived from an EMBL/GenBank/DDBJ whole genome shotgun (WGS) entry which is preliminary data.</text>
</comment>
<dbReference type="PANTHER" id="PTHR11699">
    <property type="entry name" value="ALDEHYDE DEHYDROGENASE-RELATED"/>
    <property type="match status" value="1"/>
</dbReference>
<evidence type="ECO:0000256" key="1">
    <source>
        <dbReference type="ARBA" id="ARBA00023002"/>
    </source>
</evidence>
<dbReference type="RefSeq" id="WP_387404007.1">
    <property type="nucleotide sequence ID" value="NZ_JBIAQY010000004.1"/>
</dbReference>
<dbReference type="Gene3D" id="3.40.309.10">
    <property type="entry name" value="Aldehyde Dehydrogenase, Chain A, domain 2"/>
    <property type="match status" value="1"/>
</dbReference>
<dbReference type="InterPro" id="IPR016163">
    <property type="entry name" value="Ald_DH_C"/>
</dbReference>
<sequence length="387" mass="41311">MDAVGPLSSAEFDPMLRLAEAIQAHRAELTSALVQVETRRTASTELDWLLTGLNPSAKNAWLTRRRGVGTVFTATPATLPLYSTLLFALAPALAGNHVVVRAASASRDCVRLLLALAAEAGLPVELVEQPWDEFAATASGNADGVVYCGSAEHAAELDEALPEHIRLICQGPGVCAAVVTDAADIPTAARTVIATRLFNSSQDCMATERVYVHHDIYSEFVDALLTAADAVQTGANDDPTTQLGPLLIDGLTDRWLSDLTDHGTVLRDALQDGARPGLAIVEAAADAPIVLEEKYCPVLPVVGYRDDRDLAEMLALGDYALGLTVFGPQLPVFGTLDFCHIAVDSTLYEHEDAWTAFGGHRRTTLVRRPGVRRTGPVLVPYALSDPL</sequence>
<evidence type="ECO:0000313" key="4">
    <source>
        <dbReference type="Proteomes" id="UP001601992"/>
    </source>
</evidence>